<dbReference type="GO" id="GO:0003677">
    <property type="term" value="F:DNA binding"/>
    <property type="evidence" value="ECO:0007669"/>
    <property type="project" value="InterPro"/>
</dbReference>
<dbReference type="PROSITE" id="PS51066">
    <property type="entry name" value="ZF_FPG_2"/>
    <property type="match status" value="1"/>
</dbReference>
<dbReference type="GO" id="GO:0008270">
    <property type="term" value="F:zinc ion binding"/>
    <property type="evidence" value="ECO:0007669"/>
    <property type="project" value="UniProtKB-KW"/>
</dbReference>
<dbReference type="SUPFAM" id="SSF57716">
    <property type="entry name" value="Glucocorticoid receptor-like (DNA-binding domain)"/>
    <property type="match status" value="1"/>
</dbReference>
<dbReference type="Pfam" id="PF06827">
    <property type="entry name" value="zf-FPG_IleRS"/>
    <property type="match status" value="1"/>
</dbReference>
<dbReference type="Proteomes" id="UP000176662">
    <property type="component" value="Unassembled WGS sequence"/>
</dbReference>
<gene>
    <name evidence="3" type="ORF">A2Z68_02585</name>
</gene>
<dbReference type="GO" id="GO:0016799">
    <property type="term" value="F:hydrolase activity, hydrolyzing N-glycosyl compounds"/>
    <property type="evidence" value="ECO:0007669"/>
    <property type="project" value="InterPro"/>
</dbReference>
<keyword evidence="1" id="KW-0862">Zinc</keyword>
<name>A0A1G2DZP9_9BACT</name>
<evidence type="ECO:0000256" key="1">
    <source>
        <dbReference type="PROSITE-ProRule" id="PRU00391"/>
    </source>
</evidence>
<dbReference type="GO" id="GO:0006284">
    <property type="term" value="P:base-excision repair"/>
    <property type="evidence" value="ECO:0007669"/>
    <property type="project" value="InterPro"/>
</dbReference>
<feature type="domain" description="FPG-type" evidence="2">
    <location>
        <begin position="52"/>
        <end position="84"/>
    </location>
</feature>
<proteinExistence type="predicted"/>
<reference evidence="3 4" key="1">
    <citation type="journal article" date="2016" name="Nat. Commun.">
        <title>Thousands of microbial genomes shed light on interconnected biogeochemical processes in an aquifer system.</title>
        <authorList>
            <person name="Anantharaman K."/>
            <person name="Brown C.T."/>
            <person name="Hug L.A."/>
            <person name="Sharon I."/>
            <person name="Castelle C.J."/>
            <person name="Probst A.J."/>
            <person name="Thomas B.C."/>
            <person name="Singh A."/>
            <person name="Wilkins M.J."/>
            <person name="Karaoz U."/>
            <person name="Brodie E.L."/>
            <person name="Williams K.H."/>
            <person name="Hubbard S.S."/>
            <person name="Banfield J.F."/>
        </authorList>
    </citation>
    <scope>NUCLEOTIDE SEQUENCE [LARGE SCALE GENOMIC DNA]</scope>
</reference>
<keyword evidence="1" id="KW-0863">Zinc-finger</keyword>
<accession>A0A1G2DZP9</accession>
<dbReference type="AlphaFoldDB" id="A0A1G2DZP9"/>
<dbReference type="EMBL" id="MHLX01000040">
    <property type="protein sequence ID" value="OGZ18398.1"/>
    <property type="molecule type" value="Genomic_DNA"/>
</dbReference>
<evidence type="ECO:0000313" key="4">
    <source>
        <dbReference type="Proteomes" id="UP000176662"/>
    </source>
</evidence>
<organism evidence="3 4">
    <name type="scientific">Candidatus Nealsonbacteria bacterium RBG_13_38_11</name>
    <dbReference type="NCBI Taxonomy" id="1801662"/>
    <lineage>
        <taxon>Bacteria</taxon>
        <taxon>Candidatus Nealsoniibacteriota</taxon>
    </lineage>
</organism>
<protein>
    <recommendedName>
        <fullName evidence="2">FPG-type domain-containing protein</fullName>
    </recommendedName>
</protein>
<dbReference type="InterPro" id="IPR010663">
    <property type="entry name" value="Znf_FPG/IleRS"/>
</dbReference>
<comment type="caution">
    <text evidence="3">The sequence shown here is derived from an EMBL/GenBank/DDBJ whole genome shotgun (WGS) entry which is preliminary data.</text>
</comment>
<keyword evidence="1" id="KW-0479">Metal-binding</keyword>
<dbReference type="PROSITE" id="PS01242">
    <property type="entry name" value="ZF_FPG_1"/>
    <property type="match status" value="1"/>
</dbReference>
<dbReference type="Gene3D" id="1.10.8.50">
    <property type="match status" value="1"/>
</dbReference>
<dbReference type="InterPro" id="IPR015887">
    <property type="entry name" value="DNA_glyclase_Znf_dom_DNA_BS"/>
</dbReference>
<sequence length="84" mass="9578">MRLVKTLKKSEINKVFQNIKKILRKAIKAKGSSVESYIDACGKKGNYVKYHKVYQQKKCSVCGGEIVKVKINSRTAHFCPKCQK</sequence>
<evidence type="ECO:0000259" key="2">
    <source>
        <dbReference type="PROSITE" id="PS51066"/>
    </source>
</evidence>
<evidence type="ECO:0000313" key="3">
    <source>
        <dbReference type="EMBL" id="OGZ18398.1"/>
    </source>
</evidence>
<dbReference type="InterPro" id="IPR000214">
    <property type="entry name" value="Znf_DNA_glyclase/AP_lyase"/>
</dbReference>
<dbReference type="GO" id="GO:0003906">
    <property type="term" value="F:DNA-(apurinic or apyrimidinic site) endonuclease activity"/>
    <property type="evidence" value="ECO:0007669"/>
    <property type="project" value="InterPro"/>
</dbReference>